<dbReference type="GO" id="GO:0032049">
    <property type="term" value="P:cardiolipin biosynthetic process"/>
    <property type="evidence" value="ECO:0007669"/>
    <property type="project" value="InterPro"/>
</dbReference>
<organism evidence="17 18">
    <name type="scientific">Meloidogyne incognita</name>
    <name type="common">Southern root-knot nematode worm</name>
    <name type="synonym">Oxyuris incognita</name>
    <dbReference type="NCBI Taxonomy" id="6306"/>
    <lineage>
        <taxon>Eukaryota</taxon>
        <taxon>Metazoa</taxon>
        <taxon>Ecdysozoa</taxon>
        <taxon>Nematoda</taxon>
        <taxon>Chromadorea</taxon>
        <taxon>Rhabditida</taxon>
        <taxon>Tylenchina</taxon>
        <taxon>Tylenchomorpha</taxon>
        <taxon>Tylenchoidea</taxon>
        <taxon>Meloidogynidae</taxon>
        <taxon>Meloidogyninae</taxon>
        <taxon>Meloidogyne</taxon>
        <taxon>Meloidogyne incognita group</taxon>
    </lineage>
</organism>
<sequence>MSVSWGTQYAKLKTNLRLAANRLRLLQKKKTEQAIKARTEIAEYLNSDKEDRARIRVETIIREDFVVEAYELLEMYCELLLARFGIIQQMKDLDDGIAEAVSSLLWVAPRFGHEISEFKAISDELTHKYGKQFAEAARMNQLPEPSRVSPKLVQKLSVNAPSKLLVEKYLITIAQSAGIDFTPDPKVMRDDDDEVARAERNLINFMNEEQYGWNVKSSDDRNLNNGSGPGSDGGFSGGSGGGNLHADNASTISSHLIGGTTIGGGGIPPPEYAPPPMAPQQIPLGYGHSPIPNVHPIVNANAPIYPQHQQHFDHPHYEHVYETVPPVGPQDADEDFLLPKFPEPPKGIPSPFLGNGETKQMPPPTTKNGAGGSGNPNDDLDFDALARRFEELKKPLYLGTGHKEQQIISRLQTACSENEELEVSFLLDYFRGTRGEPNDSSTSILKPLLENKNVQVSLFHTPEMRGLLKFLLPGRLNEVIGVQHMKFFIFDDSIIISGANLSDQYFDNRQDRYMVVEDCPRLADFFHSISTIMSKHSMQLDKFGKLNFFGSASIHPFTGSNEEIQKSIKTEIFELFDKCKGNVNNLTNDTFIYPFLQMGVFDIKQEVRFLRNLFNKEENIKEINLITAYFNLCDEYADWMLQKRPFLCSLEDGDFLLPKFPEPPKGIPSPFLGNGETKQMPPHTTKNGAGGSGNPNDDLDFDALARRFEELKKRI</sequence>
<dbReference type="Gene3D" id="3.30.870.10">
    <property type="entry name" value="Endonuclease Chain A"/>
    <property type="match status" value="1"/>
</dbReference>
<keyword evidence="9 14" id="KW-0594">Phospholipid biosynthesis</keyword>
<dbReference type="AlphaFoldDB" id="A0A914MAU6"/>
<comment type="subcellular location">
    <subcellularLocation>
        <location evidence="14">Mitochondrion</location>
    </subcellularLocation>
</comment>
<dbReference type="InterPro" id="IPR005061">
    <property type="entry name" value="Ist1"/>
</dbReference>
<evidence type="ECO:0000256" key="13">
    <source>
        <dbReference type="ARBA" id="ARBA00048586"/>
    </source>
</evidence>
<feature type="region of interest" description="Disordered" evidence="15">
    <location>
        <begin position="347"/>
        <end position="380"/>
    </location>
</feature>
<evidence type="ECO:0000256" key="14">
    <source>
        <dbReference type="RuleBase" id="RU365024"/>
    </source>
</evidence>
<keyword evidence="8 14" id="KW-0443">Lipid metabolism</keyword>
<evidence type="ECO:0000256" key="1">
    <source>
        <dbReference type="ARBA" id="ARBA00003537"/>
    </source>
</evidence>
<keyword evidence="14" id="KW-0067">ATP-binding</keyword>
<dbReference type="GO" id="GO:0015031">
    <property type="term" value="P:protein transport"/>
    <property type="evidence" value="ECO:0007669"/>
    <property type="project" value="InterPro"/>
</dbReference>
<dbReference type="GO" id="GO:0005739">
    <property type="term" value="C:mitochondrion"/>
    <property type="evidence" value="ECO:0007669"/>
    <property type="project" value="UniProtKB-SubCell"/>
</dbReference>
<keyword evidence="14" id="KW-0496">Mitochondrion</keyword>
<dbReference type="SUPFAM" id="SSF56024">
    <property type="entry name" value="Phospholipase D/nuclease"/>
    <property type="match status" value="1"/>
</dbReference>
<dbReference type="EC" id="2.7.8.5" evidence="14"/>
<dbReference type="Gene3D" id="1.20.1260.60">
    <property type="entry name" value="Vacuolar protein sorting-associated protein Ist1"/>
    <property type="match status" value="1"/>
</dbReference>
<dbReference type="CDD" id="cd09135">
    <property type="entry name" value="PLDc_PGS1_euk_1"/>
    <property type="match status" value="1"/>
</dbReference>
<feature type="region of interest" description="Disordered" evidence="15">
    <location>
        <begin position="667"/>
        <end position="700"/>
    </location>
</feature>
<dbReference type="SMART" id="SM00155">
    <property type="entry name" value="PLDc"/>
    <property type="match status" value="1"/>
</dbReference>
<comment type="function">
    <text evidence="11">ESCRT-III-like protein involved in cytokinesis, nuclear envelope reassembly and endosomal tubulation. Is required for efficient abscission during cytokinesis. Involved in recruiting VPS4A and/or VPS4B to the midbody of dividing cells. During late anaphase, involved in nuclear envelope reassembly and mitotic spindle disassembly together with the ESCRT-III complex: IST1 acts by mediating the recruitment of SPAST to the nuclear membrane, leading to microtubule severing. Recruited to the reforming nuclear envelope (NE) during anaphase by LEMD2. Regulates early endosomal tubulation together with the ESCRT-III complex by mediating the recruitment of SPAST.</text>
</comment>
<dbReference type="Pfam" id="PF00614">
    <property type="entry name" value="PLDc"/>
    <property type="match status" value="1"/>
</dbReference>
<evidence type="ECO:0000313" key="18">
    <source>
        <dbReference type="WBParaSite" id="Minc3s01437g23812"/>
    </source>
</evidence>
<protein>
    <recommendedName>
        <fullName evidence="14">CDP-diacylglycerol--glycerol-3-phosphate 3-phosphatidyltransferase</fullName>
        <ecNumber evidence="14">2.7.8.5</ecNumber>
    </recommendedName>
</protein>
<feature type="region of interest" description="Disordered" evidence="15">
    <location>
        <begin position="216"/>
        <end position="249"/>
    </location>
</feature>
<comment type="subunit">
    <text evidence="12">Interacts with CHMP1A, CHMP1B, VPS4A and VTA1. Interacts with SPAST, STAMBP, and USP8. May interact with VPS37B. May associate with the ESCRT-I complex. Interacts with MITD1, in competition with VSP4. Interacts with SPART (via MIT domain); leading to the recruitment of SPART to midbodies. Interacts with SPAST.</text>
</comment>
<dbReference type="Proteomes" id="UP000887563">
    <property type="component" value="Unplaced"/>
</dbReference>
<evidence type="ECO:0000256" key="3">
    <source>
        <dbReference type="ARBA" id="ARBA00005536"/>
    </source>
</evidence>
<evidence type="ECO:0000256" key="8">
    <source>
        <dbReference type="ARBA" id="ARBA00023098"/>
    </source>
</evidence>
<feature type="compositionally biased region" description="Gly residues" evidence="15">
    <location>
        <begin position="227"/>
        <end position="243"/>
    </location>
</feature>
<dbReference type="PROSITE" id="PS50035">
    <property type="entry name" value="PLD"/>
    <property type="match status" value="1"/>
</dbReference>
<comment type="catalytic activity">
    <reaction evidence="13 14">
        <text>a CDP-1,2-diacyl-sn-glycerol + sn-glycerol 3-phosphate = a 1,2-diacyl-sn-glycero-3-phospho-(1'-sn-glycero-3'-phosphate) + CMP + H(+)</text>
        <dbReference type="Rhea" id="RHEA:12593"/>
        <dbReference type="ChEBI" id="CHEBI:15378"/>
        <dbReference type="ChEBI" id="CHEBI:57597"/>
        <dbReference type="ChEBI" id="CHEBI:58332"/>
        <dbReference type="ChEBI" id="CHEBI:60110"/>
        <dbReference type="ChEBI" id="CHEBI:60377"/>
        <dbReference type="EC" id="2.7.8.5"/>
    </reaction>
</comment>
<comment type="pathway">
    <text evidence="2 14">Phospholipid metabolism; phosphatidylglycerol biosynthesis; phosphatidylglycerol from CDP-diacylglycerol: step 1/2.</text>
</comment>
<dbReference type="PANTHER" id="PTHR12586:SF1">
    <property type="entry name" value="CDP-DIACYLGLYCEROL--GLYCEROL-3-PHOSPHATE 3-PHOSPHATIDYLTRANSFERASE, MITOCHONDRIAL"/>
    <property type="match status" value="1"/>
</dbReference>
<evidence type="ECO:0000256" key="7">
    <source>
        <dbReference type="ARBA" id="ARBA00022737"/>
    </source>
</evidence>
<keyword evidence="17" id="KW-1185">Reference proteome</keyword>
<evidence type="ECO:0000256" key="2">
    <source>
        <dbReference type="ARBA" id="ARBA00005042"/>
    </source>
</evidence>
<evidence type="ECO:0000256" key="4">
    <source>
        <dbReference type="ARBA" id="ARBA00010682"/>
    </source>
</evidence>
<dbReference type="GO" id="GO:0005524">
    <property type="term" value="F:ATP binding"/>
    <property type="evidence" value="ECO:0007669"/>
    <property type="project" value="UniProtKB-KW"/>
</dbReference>
<evidence type="ECO:0000259" key="16">
    <source>
        <dbReference type="PROSITE" id="PS50035"/>
    </source>
</evidence>
<dbReference type="FunFam" id="1.20.1260.60:FF:000002">
    <property type="entry name" value="Vacuolar protein sorting-associated protein IST1"/>
    <property type="match status" value="1"/>
</dbReference>
<dbReference type="WBParaSite" id="Minc3s01437g23812">
    <property type="protein sequence ID" value="Minc3s01437g23812"/>
    <property type="gene ID" value="Minc3s01437g23812"/>
</dbReference>
<evidence type="ECO:0000256" key="6">
    <source>
        <dbReference type="ARBA" id="ARBA00022679"/>
    </source>
</evidence>
<keyword evidence="5 14" id="KW-0444">Lipid biosynthesis</keyword>
<evidence type="ECO:0000256" key="15">
    <source>
        <dbReference type="SAM" id="MobiDB-lite"/>
    </source>
</evidence>
<comment type="similarity">
    <text evidence="4 14">Belongs to the CDP-alcohol phosphatidyltransferase class-II family.</text>
</comment>
<keyword evidence="7" id="KW-0677">Repeat</keyword>
<evidence type="ECO:0000256" key="10">
    <source>
        <dbReference type="ARBA" id="ARBA00023264"/>
    </source>
</evidence>
<feature type="domain" description="PLD phosphodiesterase" evidence="16">
    <location>
        <begin position="479"/>
        <end position="505"/>
    </location>
</feature>
<keyword evidence="10 14" id="KW-1208">Phospholipid metabolism</keyword>
<dbReference type="Pfam" id="PF03398">
    <property type="entry name" value="Ist1"/>
    <property type="match status" value="1"/>
</dbReference>
<comment type="similarity">
    <text evidence="3">Belongs to the IST1 family.</text>
</comment>
<evidence type="ECO:0000256" key="11">
    <source>
        <dbReference type="ARBA" id="ARBA00046124"/>
    </source>
</evidence>
<dbReference type="PANTHER" id="PTHR12586">
    <property type="entry name" value="CDP-DIACYLGLYCEROL--SERINE O-PHOSPHATIDYLTRANSFERASE"/>
    <property type="match status" value="1"/>
</dbReference>
<dbReference type="InterPro" id="IPR042277">
    <property type="entry name" value="IST1-like"/>
</dbReference>
<dbReference type="InterPro" id="IPR001736">
    <property type="entry name" value="PLipase_D/transphosphatidylase"/>
</dbReference>
<reference evidence="18" key="1">
    <citation type="submission" date="2022-11" db="UniProtKB">
        <authorList>
            <consortium name="WormBaseParasite"/>
        </authorList>
    </citation>
    <scope>IDENTIFICATION</scope>
</reference>
<evidence type="ECO:0000256" key="5">
    <source>
        <dbReference type="ARBA" id="ARBA00022516"/>
    </source>
</evidence>
<comment type="function">
    <text evidence="1 14">Functions in the biosynthesis of the anionic phospholipids phosphatidylglycerol and cardiolipin.</text>
</comment>
<keyword evidence="6 14" id="KW-0808">Transferase</keyword>
<dbReference type="InterPro" id="IPR016270">
    <property type="entry name" value="PGS1"/>
</dbReference>
<name>A0A914MAU6_MELIC</name>
<evidence type="ECO:0000313" key="17">
    <source>
        <dbReference type="Proteomes" id="UP000887563"/>
    </source>
</evidence>
<dbReference type="GO" id="GO:0008444">
    <property type="term" value="F:CDP-diacylglycerol-glycerol-3-phosphate 3-phosphatidyltransferase activity"/>
    <property type="evidence" value="ECO:0007669"/>
    <property type="project" value="UniProtKB-EC"/>
</dbReference>
<proteinExistence type="inferred from homology"/>
<keyword evidence="14" id="KW-0547">Nucleotide-binding</keyword>
<evidence type="ECO:0000256" key="12">
    <source>
        <dbReference type="ARBA" id="ARBA00046920"/>
    </source>
</evidence>
<accession>A0A914MAU6</accession>
<evidence type="ECO:0000256" key="9">
    <source>
        <dbReference type="ARBA" id="ARBA00023209"/>
    </source>
</evidence>